<comment type="subcellular location">
    <subcellularLocation>
        <location evidence="1">Nucleus</location>
    </subcellularLocation>
</comment>
<evidence type="ECO:0000256" key="6">
    <source>
        <dbReference type="PROSITE-ProRule" id="PRU00125"/>
    </source>
</evidence>
<dbReference type="OrthoDB" id="1112565at2759"/>
<evidence type="ECO:0000259" key="8">
    <source>
        <dbReference type="PROSITE" id="PS50023"/>
    </source>
</evidence>
<dbReference type="PROSITE" id="PS00478">
    <property type="entry name" value="LIM_DOMAIN_1"/>
    <property type="match status" value="1"/>
</dbReference>
<feature type="compositionally biased region" description="Polar residues" evidence="7">
    <location>
        <begin position="61"/>
        <end position="74"/>
    </location>
</feature>
<dbReference type="PANTHER" id="PTHR24215">
    <property type="entry name" value="RHO-GTPASE-ACTIVATING PROTEIN LRG1"/>
    <property type="match status" value="1"/>
</dbReference>
<dbReference type="GO" id="GO:0005634">
    <property type="term" value="C:nucleus"/>
    <property type="evidence" value="ECO:0007669"/>
    <property type="project" value="UniProtKB-SubCell"/>
</dbReference>
<feature type="compositionally biased region" description="Polar residues" evidence="7">
    <location>
        <begin position="412"/>
        <end position="447"/>
    </location>
</feature>
<evidence type="ECO:0000256" key="2">
    <source>
        <dbReference type="ARBA" id="ARBA00022723"/>
    </source>
</evidence>
<protein>
    <submittedName>
        <fullName evidence="9">Unplaced genomic scaffold K443scaffold_15, whole genome shotgun sequence</fullName>
    </submittedName>
</protein>
<keyword evidence="5" id="KW-0539">Nucleus</keyword>
<evidence type="ECO:0000256" key="7">
    <source>
        <dbReference type="SAM" id="MobiDB-lite"/>
    </source>
</evidence>
<evidence type="ECO:0000256" key="5">
    <source>
        <dbReference type="ARBA" id="ARBA00023242"/>
    </source>
</evidence>
<feature type="compositionally biased region" description="Basic and acidic residues" evidence="7">
    <location>
        <begin position="481"/>
        <end position="494"/>
    </location>
</feature>
<evidence type="ECO:0000313" key="10">
    <source>
        <dbReference type="Proteomes" id="UP000054477"/>
    </source>
</evidence>
<evidence type="ECO:0000256" key="1">
    <source>
        <dbReference type="ARBA" id="ARBA00004123"/>
    </source>
</evidence>
<dbReference type="STRING" id="1095629.A0A0C9YFK9"/>
<dbReference type="SMART" id="SM00132">
    <property type="entry name" value="LIM"/>
    <property type="match status" value="2"/>
</dbReference>
<organism evidence="9 10">
    <name type="scientific">Laccaria amethystina LaAM-08-1</name>
    <dbReference type="NCBI Taxonomy" id="1095629"/>
    <lineage>
        <taxon>Eukaryota</taxon>
        <taxon>Fungi</taxon>
        <taxon>Dikarya</taxon>
        <taxon>Basidiomycota</taxon>
        <taxon>Agaricomycotina</taxon>
        <taxon>Agaricomycetes</taxon>
        <taxon>Agaricomycetidae</taxon>
        <taxon>Agaricales</taxon>
        <taxon>Agaricineae</taxon>
        <taxon>Hydnangiaceae</taxon>
        <taxon>Laccaria</taxon>
    </lineage>
</organism>
<dbReference type="InterPro" id="IPR001781">
    <property type="entry name" value="Znf_LIM"/>
</dbReference>
<keyword evidence="10" id="KW-1185">Reference proteome</keyword>
<feature type="compositionally biased region" description="Polar residues" evidence="7">
    <location>
        <begin position="471"/>
        <end position="480"/>
    </location>
</feature>
<sequence length="921" mass="98616">MGFCRRCGDIVAGTRCKCGGAAVAAVVPWKQADPSETSSDRWSKTYVSRTRSLSPVRQQWTATSVDPPSSNAVPSATKRFPCPTSSSTLQTTTTLSSRVSEYIATTASQISRPHSPLKRSTALPDPTSDILPSLTPHDTTLSKVYGSILQPKETLTTHSCTICSSPFPPDSTIYPHPSSTEQSFLCKPCFIVNGGSKGNCHSCSRPVLMLKSEGGFVHAVDKYWHKRCFNCAGCFKNIGDSPVVDLLGRPSCVDCFGSCLKRDPTTPKKGRSSSGNSPCVDKAGDLGGFGSNNKRTREASPAIEELEQRLGIVRSREGSPLREEFRHRLTTIGKDMSSKYQSTGSPVSPSTRPRNCNSGSDIRRYEPFEVPSKASPSSARPFNASPVRGQSSGSTAPTQEAIEEMKQRLFKESSSSPATSRTPFGSPTNQPLTPPRFSTDSRASKSNSDVRESAVSRSPSIPPTPDLISDFSDTMTQSSHSEFDSPPRNDDKYISSDVFDISNMLDQGRFTRSNLPEVEDVIIEETRSQMGTPTHTPKKESCQFTQSSQTKVTSPSPSSSKPTTYANFPSTKQLGVNNPETQLDISASTLCSKCGDALFSISGGGKFITITGEGGVAPSIYHADCFRCSVCNGVFKERRRSQAAYVKAQGGPCHVECAPVERVVIHQTIPSLSLKFDNPSSVTTPPKPTGAHSSSKPERPPVIAPSSSGNTSFPRFGSRTSCPGCQKTVSPMERGVVPGPQGTRWHSSCLVCGGKKEPPPTWVLHRSREERKKDEPGCGKRLDSAAKSDGEGGIWCRECTLLLGLPTSPQSSPTRTPLVPSYTGSGKFVSQYTGTTIARQFTGLGGDPGLLRQLTGGGLSPTRSVSPTKQFGTTGGGNIGMRPRPKSVIGMRSAKSVDEGRGMFLVRQLTGSAHASNVRGA</sequence>
<dbReference type="Proteomes" id="UP000054477">
    <property type="component" value="Unassembled WGS sequence"/>
</dbReference>
<dbReference type="EMBL" id="KN838550">
    <property type="protein sequence ID" value="KIK06858.1"/>
    <property type="molecule type" value="Genomic_DNA"/>
</dbReference>
<feature type="region of interest" description="Disordered" evidence="7">
    <location>
        <begin position="61"/>
        <end position="89"/>
    </location>
</feature>
<dbReference type="PROSITE" id="PS50023">
    <property type="entry name" value="LIM_DOMAIN_2"/>
    <property type="match status" value="1"/>
</dbReference>
<keyword evidence="2 6" id="KW-0479">Metal-binding</keyword>
<evidence type="ECO:0000256" key="4">
    <source>
        <dbReference type="ARBA" id="ARBA00022833"/>
    </source>
</evidence>
<reference evidence="10" key="2">
    <citation type="submission" date="2015-01" db="EMBL/GenBank/DDBJ databases">
        <title>Evolutionary Origins and Diversification of the Mycorrhizal Mutualists.</title>
        <authorList>
            <consortium name="DOE Joint Genome Institute"/>
            <consortium name="Mycorrhizal Genomics Consortium"/>
            <person name="Kohler A."/>
            <person name="Kuo A."/>
            <person name="Nagy L.G."/>
            <person name="Floudas D."/>
            <person name="Copeland A."/>
            <person name="Barry K.W."/>
            <person name="Cichocki N."/>
            <person name="Veneault-Fourrey C."/>
            <person name="LaButti K."/>
            <person name="Lindquist E.A."/>
            <person name="Lipzen A."/>
            <person name="Lundell T."/>
            <person name="Morin E."/>
            <person name="Murat C."/>
            <person name="Riley R."/>
            <person name="Ohm R."/>
            <person name="Sun H."/>
            <person name="Tunlid A."/>
            <person name="Henrissat B."/>
            <person name="Grigoriev I.V."/>
            <person name="Hibbett D.S."/>
            <person name="Martin F."/>
        </authorList>
    </citation>
    <scope>NUCLEOTIDE SEQUENCE [LARGE SCALE GENOMIC DNA]</scope>
    <source>
        <strain evidence="10">LaAM-08-1</strain>
    </source>
</reference>
<dbReference type="GO" id="GO:0030036">
    <property type="term" value="P:actin cytoskeleton organization"/>
    <property type="evidence" value="ECO:0007669"/>
    <property type="project" value="TreeGrafter"/>
</dbReference>
<dbReference type="AlphaFoldDB" id="A0A0C9YFK9"/>
<evidence type="ECO:0000256" key="3">
    <source>
        <dbReference type="ARBA" id="ARBA00022737"/>
    </source>
</evidence>
<feature type="region of interest" description="Disordered" evidence="7">
    <location>
        <begin position="527"/>
        <end position="564"/>
    </location>
</feature>
<dbReference type="Gene3D" id="2.10.110.10">
    <property type="entry name" value="Cysteine Rich Protein"/>
    <property type="match status" value="3"/>
</dbReference>
<feature type="region of interest" description="Disordered" evidence="7">
    <location>
        <begin position="264"/>
        <end position="303"/>
    </location>
</feature>
<feature type="compositionally biased region" description="Polar residues" evidence="7">
    <location>
        <begin position="388"/>
        <end position="398"/>
    </location>
</feature>
<feature type="compositionally biased region" description="Polar residues" evidence="7">
    <location>
        <begin position="705"/>
        <end position="719"/>
    </location>
</feature>
<dbReference type="PANTHER" id="PTHR24215:SF10">
    <property type="entry name" value="RHO-GTPASE-ACTIVATING PROTEIN LRG1"/>
    <property type="match status" value="1"/>
</dbReference>
<feature type="compositionally biased region" description="Low complexity" evidence="7">
    <location>
        <begin position="545"/>
        <end position="564"/>
    </location>
</feature>
<evidence type="ECO:0000313" key="9">
    <source>
        <dbReference type="EMBL" id="KIK06858.1"/>
    </source>
</evidence>
<feature type="region of interest" description="Disordered" evidence="7">
    <location>
        <begin position="332"/>
        <end position="494"/>
    </location>
</feature>
<accession>A0A0C9YFK9</accession>
<keyword evidence="3" id="KW-0677">Repeat</keyword>
<name>A0A0C9YFK9_9AGAR</name>
<feature type="compositionally biased region" description="Polar residues" evidence="7">
    <location>
        <begin position="861"/>
        <end position="872"/>
    </location>
</feature>
<feature type="region of interest" description="Disordered" evidence="7">
    <location>
        <begin position="858"/>
        <end position="884"/>
    </location>
</feature>
<keyword evidence="6" id="KW-0440">LIM domain</keyword>
<keyword evidence="4 6" id="KW-0862">Zinc</keyword>
<dbReference type="GO" id="GO:0005737">
    <property type="term" value="C:cytoplasm"/>
    <property type="evidence" value="ECO:0007669"/>
    <property type="project" value="TreeGrafter"/>
</dbReference>
<reference evidence="9 10" key="1">
    <citation type="submission" date="2014-04" db="EMBL/GenBank/DDBJ databases">
        <authorList>
            <consortium name="DOE Joint Genome Institute"/>
            <person name="Kuo A."/>
            <person name="Kohler A."/>
            <person name="Nagy L.G."/>
            <person name="Floudas D."/>
            <person name="Copeland A."/>
            <person name="Barry K.W."/>
            <person name="Cichocki N."/>
            <person name="Veneault-Fourrey C."/>
            <person name="LaButti K."/>
            <person name="Lindquist E.A."/>
            <person name="Lipzen A."/>
            <person name="Lundell T."/>
            <person name="Morin E."/>
            <person name="Murat C."/>
            <person name="Sun H."/>
            <person name="Tunlid A."/>
            <person name="Henrissat B."/>
            <person name="Grigoriev I.V."/>
            <person name="Hibbett D.S."/>
            <person name="Martin F."/>
            <person name="Nordberg H.P."/>
            <person name="Cantor M.N."/>
            <person name="Hua S.X."/>
        </authorList>
    </citation>
    <scope>NUCLEOTIDE SEQUENCE [LARGE SCALE GENOMIC DNA]</scope>
    <source>
        <strain evidence="9 10">LaAM-08-1</strain>
    </source>
</reference>
<dbReference type="CDD" id="cd08368">
    <property type="entry name" value="LIM"/>
    <property type="match status" value="1"/>
</dbReference>
<feature type="compositionally biased region" description="Polar residues" evidence="7">
    <location>
        <begin position="338"/>
        <end position="360"/>
    </location>
</feature>
<gene>
    <name evidence="9" type="ORF">K443DRAFT_673762</name>
</gene>
<feature type="region of interest" description="Disordered" evidence="7">
    <location>
        <begin position="675"/>
        <end position="719"/>
    </location>
</feature>
<proteinExistence type="predicted"/>
<dbReference type="HOGENOM" id="CLU_003767_0_0_1"/>
<dbReference type="Pfam" id="PF00412">
    <property type="entry name" value="LIM"/>
    <property type="match status" value="1"/>
</dbReference>
<feature type="domain" description="LIM zinc-binding" evidence="8">
    <location>
        <begin position="198"/>
        <end position="262"/>
    </location>
</feature>
<feature type="region of interest" description="Disordered" evidence="7">
    <location>
        <begin position="110"/>
        <end position="132"/>
    </location>
</feature>
<dbReference type="GO" id="GO:0046872">
    <property type="term" value="F:metal ion binding"/>
    <property type="evidence" value="ECO:0007669"/>
    <property type="project" value="UniProtKB-KW"/>
</dbReference>
<dbReference type="GO" id="GO:0030695">
    <property type="term" value="F:GTPase regulator activity"/>
    <property type="evidence" value="ECO:0007669"/>
    <property type="project" value="UniProtKB-ARBA"/>
</dbReference>